<sequence>MTILRFEILRSEASFGTHALTKWSLDAEGRVKRYKPHVHVELTRVKFKATVLNAHLKLCQSIPSSRHRTSATVTSSK</sequence>
<gene>
    <name evidence="1" type="ORF">CDV36_010291</name>
</gene>
<comment type="caution">
    <text evidence="1">The sequence shown here is derived from an EMBL/GenBank/DDBJ whole genome shotgun (WGS) entry which is preliminary data.</text>
</comment>
<evidence type="ECO:0000313" key="1">
    <source>
        <dbReference type="EMBL" id="RMJ10097.1"/>
    </source>
</evidence>
<accession>A0A3M2RXR0</accession>
<protein>
    <submittedName>
        <fullName evidence="1">Uncharacterized protein</fullName>
    </submittedName>
</protein>
<dbReference type="EMBL" id="NKUJ01000216">
    <property type="protein sequence ID" value="RMJ10097.1"/>
    <property type="molecule type" value="Genomic_DNA"/>
</dbReference>
<dbReference type="Proteomes" id="UP000277212">
    <property type="component" value="Unassembled WGS sequence"/>
</dbReference>
<evidence type="ECO:0000313" key="2">
    <source>
        <dbReference type="Proteomes" id="UP000277212"/>
    </source>
</evidence>
<reference evidence="1 2" key="1">
    <citation type="submission" date="2017-06" db="EMBL/GenBank/DDBJ databases">
        <title>Comparative genomic analysis of Ambrosia Fusariam Clade fungi.</title>
        <authorList>
            <person name="Stajich J.E."/>
            <person name="Carrillo J."/>
            <person name="Kijimoto T."/>
            <person name="Eskalen A."/>
            <person name="O'Donnell K."/>
            <person name="Kasson M."/>
        </authorList>
    </citation>
    <scope>NUCLEOTIDE SEQUENCE [LARGE SCALE GENOMIC DNA]</scope>
    <source>
        <strain evidence="1">UCR3666</strain>
    </source>
</reference>
<keyword evidence="2" id="KW-1185">Reference proteome</keyword>
<dbReference type="AlphaFoldDB" id="A0A3M2RXR0"/>
<organism evidence="1 2">
    <name type="scientific">Fusarium kuroshium</name>
    <dbReference type="NCBI Taxonomy" id="2010991"/>
    <lineage>
        <taxon>Eukaryota</taxon>
        <taxon>Fungi</taxon>
        <taxon>Dikarya</taxon>
        <taxon>Ascomycota</taxon>
        <taxon>Pezizomycotina</taxon>
        <taxon>Sordariomycetes</taxon>
        <taxon>Hypocreomycetidae</taxon>
        <taxon>Hypocreales</taxon>
        <taxon>Nectriaceae</taxon>
        <taxon>Fusarium</taxon>
        <taxon>Fusarium solani species complex</taxon>
    </lineage>
</organism>
<name>A0A3M2RXR0_9HYPO</name>
<proteinExistence type="predicted"/>